<organism evidence="1 2">
    <name type="scientific">Streptomyces aurantiogriseus</name>
    <dbReference type="NCBI Taxonomy" id="66870"/>
    <lineage>
        <taxon>Bacteria</taxon>
        <taxon>Bacillati</taxon>
        <taxon>Actinomycetota</taxon>
        <taxon>Actinomycetes</taxon>
        <taxon>Kitasatosporales</taxon>
        <taxon>Streptomycetaceae</taxon>
        <taxon>Streptomyces</taxon>
    </lineage>
</organism>
<comment type="caution">
    <text evidence="1">The sequence shown here is derived from an EMBL/GenBank/DDBJ whole genome shotgun (WGS) entry which is preliminary data.</text>
</comment>
<gene>
    <name evidence="1" type="ORF">GCM10010251_59320</name>
</gene>
<dbReference type="NCBIfam" id="NF047509">
    <property type="entry name" value="Rv3131_FMN_oxido"/>
    <property type="match status" value="1"/>
</dbReference>
<accession>A0A918FFS5</accession>
<dbReference type="AlphaFoldDB" id="A0A918FFS5"/>
<protein>
    <recommendedName>
        <fullName evidence="3">Nitroreductase</fullName>
    </recommendedName>
</protein>
<dbReference type="SUPFAM" id="SSF55469">
    <property type="entry name" value="FMN-dependent nitroreductase-like"/>
    <property type="match status" value="2"/>
</dbReference>
<dbReference type="RefSeq" id="WP_189940824.1">
    <property type="nucleotide sequence ID" value="NZ_BMSX01000015.1"/>
</dbReference>
<evidence type="ECO:0000313" key="2">
    <source>
        <dbReference type="Proteomes" id="UP000658320"/>
    </source>
</evidence>
<dbReference type="Proteomes" id="UP000658320">
    <property type="component" value="Unassembled WGS sequence"/>
</dbReference>
<reference evidence="1" key="1">
    <citation type="journal article" date="2014" name="Int. J. Syst. Evol. Microbiol.">
        <title>Complete genome sequence of Corynebacterium casei LMG S-19264T (=DSM 44701T), isolated from a smear-ripened cheese.</title>
        <authorList>
            <consortium name="US DOE Joint Genome Institute (JGI-PGF)"/>
            <person name="Walter F."/>
            <person name="Albersmeier A."/>
            <person name="Kalinowski J."/>
            <person name="Ruckert C."/>
        </authorList>
    </citation>
    <scope>NUCLEOTIDE SEQUENCE</scope>
    <source>
        <strain evidence="1">JCM 4346</strain>
    </source>
</reference>
<evidence type="ECO:0008006" key="3">
    <source>
        <dbReference type="Google" id="ProtNLM"/>
    </source>
</evidence>
<dbReference type="InterPro" id="IPR050627">
    <property type="entry name" value="Nitroreductase/BluB"/>
</dbReference>
<proteinExistence type="predicted"/>
<evidence type="ECO:0000313" key="1">
    <source>
        <dbReference type="EMBL" id="GGR35201.1"/>
    </source>
</evidence>
<dbReference type="PANTHER" id="PTHR23026">
    <property type="entry name" value="NADPH NITROREDUCTASE"/>
    <property type="match status" value="1"/>
</dbReference>
<dbReference type="GO" id="GO:0016491">
    <property type="term" value="F:oxidoreductase activity"/>
    <property type="evidence" value="ECO:0007669"/>
    <property type="project" value="InterPro"/>
</dbReference>
<name>A0A918FFS5_9ACTN</name>
<dbReference type="InterPro" id="IPR000415">
    <property type="entry name" value="Nitroreductase-like"/>
</dbReference>
<dbReference type="EMBL" id="BMSX01000015">
    <property type="protein sequence ID" value="GGR35201.1"/>
    <property type="molecule type" value="Genomic_DNA"/>
</dbReference>
<keyword evidence="2" id="KW-1185">Reference proteome</keyword>
<dbReference type="Gene3D" id="3.40.109.10">
    <property type="entry name" value="NADH Oxidase"/>
    <property type="match status" value="1"/>
</dbReference>
<dbReference type="PANTHER" id="PTHR23026:SF123">
    <property type="entry name" value="NAD(P)H NITROREDUCTASE RV3131-RELATED"/>
    <property type="match status" value="1"/>
</dbReference>
<sequence length="343" mass="37776">MSVSYESPSHAAFHLARAAAFAPSLHNTQPWLFVADDESFGFEVHTDAGRRLPLTDPGGREMVISCGAALFNTRVAVRHLGFRPAVSLLPEPGNPAFLARVGWGAFLAATREVMLMEHTMAHRHTHRGQFEAEPVPPSLIDELRDHAMAEGALLHIVDHPEQLRLLAETVRVAEAVHRADAGHIAEVTGYSGPARRSWLERVPAEACRRQPVRELLAGRDYTGLAGGCDSRPRRWSPRTGTVAVLTTAHDTRLDWLRAGQALQRVLLYAAAHRVMAAFHTQPLELPELRAELQARLTGDHFPQMILRLGRPAHTWTTPRRPPAAVLLRSRPGRAVTTATPAGR</sequence>
<reference evidence="1" key="2">
    <citation type="submission" date="2020-09" db="EMBL/GenBank/DDBJ databases">
        <authorList>
            <person name="Sun Q."/>
            <person name="Ohkuma M."/>
        </authorList>
    </citation>
    <scope>NUCLEOTIDE SEQUENCE</scope>
    <source>
        <strain evidence="1">JCM 4346</strain>
    </source>
</reference>